<dbReference type="Pfam" id="PF09805">
    <property type="entry name" value="Nop25"/>
    <property type="match status" value="1"/>
</dbReference>
<dbReference type="GO" id="GO:0005730">
    <property type="term" value="C:nucleolus"/>
    <property type="evidence" value="ECO:0007669"/>
    <property type="project" value="UniProtKB-SubCell"/>
</dbReference>
<protein>
    <recommendedName>
        <fullName evidence="3">Nucleolar protein 12</fullName>
    </recommendedName>
</protein>
<dbReference type="PaxDb" id="121845-A0A1S4EKL4"/>
<evidence type="ECO:0000313" key="9">
    <source>
        <dbReference type="RefSeq" id="XP_017302699.1"/>
    </source>
</evidence>
<dbReference type="PANTHER" id="PTHR14577:SF0">
    <property type="entry name" value="NUCLEOLAR PROTEIN 12"/>
    <property type="match status" value="1"/>
</dbReference>
<evidence type="ECO:0000313" key="8">
    <source>
        <dbReference type="Proteomes" id="UP000079169"/>
    </source>
</evidence>
<comment type="similarity">
    <text evidence="2">Belongs to the RRP17 family.</text>
</comment>
<feature type="region of interest" description="Disordered" evidence="7">
    <location>
        <begin position="159"/>
        <end position="183"/>
    </location>
</feature>
<dbReference type="KEGG" id="dci:103516781"/>
<gene>
    <name evidence="9" type="primary">LOC103516781</name>
</gene>
<keyword evidence="4 6" id="KW-0175">Coiled coil</keyword>
<feature type="compositionally biased region" description="Basic residues" evidence="7">
    <location>
        <begin position="169"/>
        <end position="183"/>
    </location>
</feature>
<evidence type="ECO:0000256" key="7">
    <source>
        <dbReference type="SAM" id="MobiDB-lite"/>
    </source>
</evidence>
<dbReference type="InterPro" id="IPR019186">
    <property type="entry name" value="Nucleolar_protein_12"/>
</dbReference>
<evidence type="ECO:0000256" key="3">
    <source>
        <dbReference type="ARBA" id="ARBA00015520"/>
    </source>
</evidence>
<dbReference type="PANTHER" id="PTHR14577">
    <property type="entry name" value="NUCLEOLAR PROTEIN 12"/>
    <property type="match status" value="1"/>
</dbReference>
<reference evidence="9" key="1">
    <citation type="submission" date="2025-08" db="UniProtKB">
        <authorList>
            <consortium name="RefSeq"/>
        </authorList>
    </citation>
    <scope>IDENTIFICATION</scope>
</reference>
<evidence type="ECO:0000256" key="5">
    <source>
        <dbReference type="ARBA" id="ARBA00023242"/>
    </source>
</evidence>
<comment type="subcellular location">
    <subcellularLocation>
        <location evidence="1">Nucleus</location>
        <location evidence="1">Nucleolus</location>
    </subcellularLocation>
</comment>
<keyword evidence="5" id="KW-0539">Nucleus</keyword>
<sequence length="183" mass="22265">MDVVSFEPKNRFVVRRFKKPINRRTKVNLVFDEKARQDYLTGFQKRNQERRQRNQERLEQKLKEEKKRIKKETLKTLPEKNCWIGKNQVQYEDENKEENAEEEEEDGLVDISGMSLKRERDVKKLIMKQSMEAVKKSKVYNQKNKVECIKNKKRALTKKKIEKQEMKKKNIKTKKKHLKKKKK</sequence>
<dbReference type="GO" id="GO:0019843">
    <property type="term" value="F:rRNA binding"/>
    <property type="evidence" value="ECO:0007669"/>
    <property type="project" value="TreeGrafter"/>
</dbReference>
<dbReference type="STRING" id="121845.A0A1S4EKL4"/>
<dbReference type="OMA" id="DHSKEIP"/>
<dbReference type="GeneID" id="103516781"/>
<keyword evidence="8" id="KW-1185">Reference proteome</keyword>
<dbReference type="AlphaFoldDB" id="A0A1S4EKL4"/>
<proteinExistence type="inferred from homology"/>
<dbReference type="Proteomes" id="UP000079169">
    <property type="component" value="Unplaced"/>
</dbReference>
<feature type="coiled-coil region" evidence="6">
    <location>
        <begin position="45"/>
        <end position="106"/>
    </location>
</feature>
<dbReference type="RefSeq" id="XP_017302699.1">
    <property type="nucleotide sequence ID" value="XM_017447210.2"/>
</dbReference>
<evidence type="ECO:0000256" key="1">
    <source>
        <dbReference type="ARBA" id="ARBA00004604"/>
    </source>
</evidence>
<evidence type="ECO:0000256" key="2">
    <source>
        <dbReference type="ARBA" id="ARBA00007175"/>
    </source>
</evidence>
<evidence type="ECO:0000256" key="4">
    <source>
        <dbReference type="ARBA" id="ARBA00023054"/>
    </source>
</evidence>
<name>A0A1S4EKL4_DIACI</name>
<evidence type="ECO:0000256" key="6">
    <source>
        <dbReference type="SAM" id="Coils"/>
    </source>
</evidence>
<organism evidence="8 9">
    <name type="scientific">Diaphorina citri</name>
    <name type="common">Asian citrus psyllid</name>
    <dbReference type="NCBI Taxonomy" id="121845"/>
    <lineage>
        <taxon>Eukaryota</taxon>
        <taxon>Metazoa</taxon>
        <taxon>Ecdysozoa</taxon>
        <taxon>Arthropoda</taxon>
        <taxon>Hexapoda</taxon>
        <taxon>Insecta</taxon>
        <taxon>Pterygota</taxon>
        <taxon>Neoptera</taxon>
        <taxon>Paraneoptera</taxon>
        <taxon>Hemiptera</taxon>
        <taxon>Sternorrhyncha</taxon>
        <taxon>Psylloidea</taxon>
        <taxon>Psyllidae</taxon>
        <taxon>Diaphorininae</taxon>
        <taxon>Diaphorina</taxon>
    </lineage>
</organism>
<accession>A0A1S4EKL4</accession>